<organism evidence="3 4">
    <name type="scientific">Hamadaea flava</name>
    <dbReference type="NCBI Taxonomy" id="1742688"/>
    <lineage>
        <taxon>Bacteria</taxon>
        <taxon>Bacillati</taxon>
        <taxon>Actinomycetota</taxon>
        <taxon>Actinomycetes</taxon>
        <taxon>Micromonosporales</taxon>
        <taxon>Micromonosporaceae</taxon>
        <taxon>Hamadaea</taxon>
    </lineage>
</organism>
<protein>
    <submittedName>
        <fullName evidence="3">Spore germination protein GerW family protein</fullName>
    </submittedName>
</protein>
<reference evidence="4" key="1">
    <citation type="journal article" date="2019" name="Int. J. Syst. Evol. Microbiol.">
        <title>The Global Catalogue of Microorganisms (GCM) 10K type strain sequencing project: providing services to taxonomists for standard genome sequencing and annotation.</title>
        <authorList>
            <consortium name="The Broad Institute Genomics Platform"/>
            <consortium name="The Broad Institute Genome Sequencing Center for Infectious Disease"/>
            <person name="Wu L."/>
            <person name="Ma J."/>
        </authorList>
    </citation>
    <scope>NUCLEOTIDE SEQUENCE [LARGE SCALE GENOMIC DNA]</scope>
    <source>
        <strain evidence="4">CGMCC 4.7289</strain>
    </source>
</reference>
<dbReference type="Proteomes" id="UP001595816">
    <property type="component" value="Unassembled WGS sequence"/>
</dbReference>
<keyword evidence="2" id="KW-0812">Transmembrane</keyword>
<keyword evidence="2" id="KW-0472">Membrane</keyword>
<feature type="compositionally biased region" description="Gly residues" evidence="1">
    <location>
        <begin position="46"/>
        <end position="67"/>
    </location>
</feature>
<proteinExistence type="predicted"/>
<keyword evidence="2" id="KW-1133">Transmembrane helix</keyword>
<name>A0ABV8LW54_9ACTN</name>
<evidence type="ECO:0000313" key="4">
    <source>
        <dbReference type="Proteomes" id="UP001595816"/>
    </source>
</evidence>
<dbReference type="EMBL" id="JBHSAY010000015">
    <property type="protein sequence ID" value="MFC4134663.1"/>
    <property type="molecule type" value="Genomic_DNA"/>
</dbReference>
<evidence type="ECO:0000256" key="2">
    <source>
        <dbReference type="SAM" id="Phobius"/>
    </source>
</evidence>
<comment type="caution">
    <text evidence="3">The sequence shown here is derived from an EMBL/GenBank/DDBJ whole genome shotgun (WGS) entry which is preliminary data.</text>
</comment>
<accession>A0ABV8LW54</accession>
<feature type="region of interest" description="Disordered" evidence="1">
    <location>
        <begin position="43"/>
        <end position="67"/>
    </location>
</feature>
<dbReference type="InterPro" id="IPR014229">
    <property type="entry name" value="Spore_YtfJ"/>
</dbReference>
<evidence type="ECO:0000256" key="1">
    <source>
        <dbReference type="SAM" id="MobiDB-lite"/>
    </source>
</evidence>
<evidence type="ECO:0000313" key="3">
    <source>
        <dbReference type="EMBL" id="MFC4134663.1"/>
    </source>
</evidence>
<gene>
    <name evidence="3" type="ORF">ACFOZ4_28975</name>
</gene>
<keyword evidence="4" id="KW-1185">Reference proteome</keyword>
<sequence length="121" mass="12243">MTQTMDADAPVLEKVREVIDHAKADQVFGAPISENGVTILPAAKMRGGGGGGGGTGPEDQGKGSGGGVGVSAKALGVFVVREGQVSWRPAVDVTKIVLGGQVVLITALLVARALIGSRRQR</sequence>
<feature type="transmembrane region" description="Helical" evidence="2">
    <location>
        <begin position="96"/>
        <end position="115"/>
    </location>
</feature>
<dbReference type="Pfam" id="PF09579">
    <property type="entry name" value="Spore_YtfJ"/>
    <property type="match status" value="1"/>
</dbReference>
<dbReference type="RefSeq" id="WP_253761192.1">
    <property type="nucleotide sequence ID" value="NZ_JAMZDZ010000001.1"/>
</dbReference>